<evidence type="ECO:0000256" key="2">
    <source>
        <dbReference type="ARBA" id="ARBA00001946"/>
    </source>
</evidence>
<name>G5EPW8_9MICC</name>
<dbReference type="GO" id="GO:0010945">
    <property type="term" value="F:coenzyme A diphosphatase activity"/>
    <property type="evidence" value="ECO:0007669"/>
    <property type="project" value="InterPro"/>
</dbReference>
<keyword evidence="6" id="KW-0464">Manganese</keyword>
<reference evidence="9 10" key="1">
    <citation type="submission" date="2011-08" db="EMBL/GenBank/DDBJ databases">
        <title>The Genome Sequence of Rothia mucilaginosa M508.</title>
        <authorList>
            <consortium name="The Broad Institute Genome Sequencing Platform"/>
            <consortium name="The Broad Institute Genome Sequencing Center for Infectious Disease"/>
            <person name="Earl A."/>
            <person name="Ward D."/>
            <person name="Feldgarden M."/>
            <person name="Gevers D."/>
            <person name="Sibley C.D."/>
            <person name="Field T.R."/>
            <person name="Grinwis M."/>
            <person name="Eshaghurshan C.S."/>
            <person name="Surette M.G."/>
            <person name="Young S.K."/>
            <person name="Zeng Q."/>
            <person name="Gargeya S."/>
            <person name="Fitzgerald M."/>
            <person name="Haas B."/>
            <person name="Abouelleil A."/>
            <person name="Alvarado L."/>
            <person name="Arachchi H.M."/>
            <person name="Berlin A."/>
            <person name="Brown A."/>
            <person name="Chapman S.B."/>
            <person name="Chen Z."/>
            <person name="Dunbar C."/>
            <person name="Freedman E."/>
            <person name="Gearin G."/>
            <person name="Gellesch M."/>
            <person name="Goldberg J."/>
            <person name="Griggs A."/>
            <person name="Gujja S."/>
            <person name="Heiman D."/>
            <person name="Howarth C."/>
            <person name="Larson L."/>
            <person name="Lui A."/>
            <person name="MacDonald P.J.P."/>
            <person name="Montmayeur A."/>
            <person name="Murphy C."/>
            <person name="Neiman D."/>
            <person name="Pearson M."/>
            <person name="Priest M."/>
            <person name="Roberts A."/>
            <person name="Saif S."/>
            <person name="Shea T."/>
            <person name="Shenoy N."/>
            <person name="Sisk P."/>
            <person name="Stolte C."/>
            <person name="Sykes S."/>
            <person name="Wortman J."/>
            <person name="Nusbaum C."/>
            <person name="Birren B."/>
        </authorList>
    </citation>
    <scope>NUCLEOTIDE SEQUENCE [LARGE SCALE GENOMIC DNA]</scope>
    <source>
        <strain evidence="9 10">M508</strain>
    </source>
</reference>
<dbReference type="InterPro" id="IPR045121">
    <property type="entry name" value="CoAse"/>
</dbReference>
<evidence type="ECO:0000256" key="4">
    <source>
        <dbReference type="ARBA" id="ARBA00022801"/>
    </source>
</evidence>
<dbReference type="HOGENOM" id="CLU_040940_3_1_11"/>
<proteinExistence type="predicted"/>
<dbReference type="PROSITE" id="PS51462">
    <property type="entry name" value="NUDIX"/>
    <property type="match status" value="1"/>
</dbReference>
<dbReference type="Proteomes" id="UP000004897">
    <property type="component" value="Unassembled WGS sequence"/>
</dbReference>
<sequence>MSAPEQSIQPELARSEPAGQDAQHPAQQALAALAEGGVEFDVQALLRSAPASPLSKEAAVLILFGVLDNSPSTGEFDGCPDNVSADLDVLLLVRAATLRSHAGQPAFPGGKIDPEDYALAETTGEPVAHIAALREAVEETGLDPAGVQILGQLHTLPLPISNFMVTPVIGWWNSPVPVEVVDHNESALIARVPVRDLLNPANRHTAYVKRGRTSHRTPAFEVRMPGGEEFTVWGFTAILLDRIFDSLGWTVPWDTKKMRPAPGYEE</sequence>
<comment type="cofactor">
    <cofactor evidence="2">
        <name>Mg(2+)</name>
        <dbReference type="ChEBI" id="CHEBI:18420"/>
    </cofactor>
</comment>
<comment type="caution">
    <text evidence="9">The sequence shown here is derived from an EMBL/GenBank/DDBJ whole genome shotgun (WGS) entry which is preliminary data.</text>
</comment>
<feature type="region of interest" description="Disordered" evidence="7">
    <location>
        <begin position="1"/>
        <end position="26"/>
    </location>
</feature>
<dbReference type="PANTHER" id="PTHR12992">
    <property type="entry name" value="NUDIX HYDROLASE"/>
    <property type="match status" value="1"/>
</dbReference>
<evidence type="ECO:0000313" key="9">
    <source>
        <dbReference type="EMBL" id="EHB88549.1"/>
    </source>
</evidence>
<organism evidence="9 10">
    <name type="scientific">Rothia mucilaginosa M508</name>
    <dbReference type="NCBI Taxonomy" id="563033"/>
    <lineage>
        <taxon>Bacteria</taxon>
        <taxon>Bacillati</taxon>
        <taxon>Actinomycetota</taxon>
        <taxon>Actinomycetes</taxon>
        <taxon>Micrococcales</taxon>
        <taxon>Micrococcaceae</taxon>
        <taxon>Rothia</taxon>
    </lineage>
</organism>
<protein>
    <recommendedName>
        <fullName evidence="8">Nudix hydrolase domain-containing protein</fullName>
    </recommendedName>
</protein>
<feature type="domain" description="Nudix hydrolase" evidence="8">
    <location>
        <begin position="71"/>
        <end position="213"/>
    </location>
</feature>
<dbReference type="AlphaFoldDB" id="G5EPW8"/>
<dbReference type="Gene3D" id="3.90.79.10">
    <property type="entry name" value="Nucleoside Triphosphate Pyrophosphohydrolase"/>
    <property type="match status" value="1"/>
</dbReference>
<dbReference type="InterPro" id="IPR000086">
    <property type="entry name" value="NUDIX_hydrolase_dom"/>
</dbReference>
<accession>G5EPW8</accession>
<evidence type="ECO:0000256" key="5">
    <source>
        <dbReference type="ARBA" id="ARBA00022842"/>
    </source>
</evidence>
<dbReference type="PATRIC" id="fig|563033.4.peg.322"/>
<evidence type="ECO:0000256" key="1">
    <source>
        <dbReference type="ARBA" id="ARBA00001936"/>
    </source>
</evidence>
<dbReference type="InterPro" id="IPR015797">
    <property type="entry name" value="NUDIX_hydrolase-like_dom_sf"/>
</dbReference>
<gene>
    <name evidence="9" type="ORF">HMPREF0737_00328</name>
</gene>
<evidence type="ECO:0000313" key="10">
    <source>
        <dbReference type="Proteomes" id="UP000004897"/>
    </source>
</evidence>
<keyword evidence="5" id="KW-0460">Magnesium</keyword>
<evidence type="ECO:0000256" key="6">
    <source>
        <dbReference type="ARBA" id="ARBA00023211"/>
    </source>
</evidence>
<dbReference type="EMBL" id="ACSB01000005">
    <property type="protein sequence ID" value="EHB88549.1"/>
    <property type="molecule type" value="Genomic_DNA"/>
</dbReference>
<dbReference type="PANTHER" id="PTHR12992:SF11">
    <property type="entry name" value="MITOCHONDRIAL COENZYME A DIPHOSPHATASE NUDT8"/>
    <property type="match status" value="1"/>
</dbReference>
<keyword evidence="3" id="KW-0479">Metal-binding</keyword>
<dbReference type="RefSeq" id="WP_005504662.1">
    <property type="nucleotide sequence ID" value="NZ_JH370351.1"/>
</dbReference>
<dbReference type="Pfam" id="PF00293">
    <property type="entry name" value="NUDIX"/>
    <property type="match status" value="1"/>
</dbReference>
<evidence type="ECO:0000256" key="3">
    <source>
        <dbReference type="ARBA" id="ARBA00022723"/>
    </source>
</evidence>
<keyword evidence="4" id="KW-0378">Hydrolase</keyword>
<dbReference type="SUPFAM" id="SSF55811">
    <property type="entry name" value="Nudix"/>
    <property type="match status" value="1"/>
</dbReference>
<dbReference type="GO" id="GO:0046872">
    <property type="term" value="F:metal ion binding"/>
    <property type="evidence" value="ECO:0007669"/>
    <property type="project" value="UniProtKB-KW"/>
</dbReference>
<evidence type="ECO:0000259" key="8">
    <source>
        <dbReference type="PROSITE" id="PS51462"/>
    </source>
</evidence>
<evidence type="ECO:0000256" key="7">
    <source>
        <dbReference type="SAM" id="MobiDB-lite"/>
    </source>
</evidence>
<comment type="cofactor">
    <cofactor evidence="1">
        <name>Mn(2+)</name>
        <dbReference type="ChEBI" id="CHEBI:29035"/>
    </cofactor>
</comment>
<dbReference type="CDD" id="cd03426">
    <property type="entry name" value="NUDIX_CoAse_Nudt7"/>
    <property type="match status" value="1"/>
</dbReference>